<dbReference type="Proteomes" id="UP000185746">
    <property type="component" value="Chromosome"/>
</dbReference>
<name>A0A1D8JCX2_9BACL</name>
<keyword evidence="2" id="KW-1185">Reference proteome</keyword>
<reference evidence="1 2" key="1">
    <citation type="submission" date="2016-09" db="EMBL/GenBank/DDBJ databases">
        <title>Complete genome sequence of the Lysinibacillus sphaericus LMG 22257, a specie of Bacillus with ureolytic activity that can effectively biodeposit calcium carbonate.</title>
        <authorList>
            <person name="Yan W."/>
        </authorList>
    </citation>
    <scope>NUCLEOTIDE SEQUENCE [LARGE SCALE GENOMIC DNA]</scope>
    <source>
        <strain evidence="1 2">LMG 22257</strain>
    </source>
</reference>
<dbReference type="RefSeq" id="WP_075526659.1">
    <property type="nucleotide sequence ID" value="NZ_CP017560.1"/>
</dbReference>
<sequence length="132" mass="14885">MPQNNNEEELVFVDRDAENGGCTRTIEKKVSVAAQVTIKPIVHVRESDIEMECCGPPTVKRLRKKKNCGKNKSHRKKQSKADKCKFLVQQDLRVRIPIHFDTKNEVKPLGVICDSGSGPCDHVNDDTKDTNK</sequence>
<protein>
    <submittedName>
        <fullName evidence="1">Uncharacterized protein</fullName>
    </submittedName>
</protein>
<organism evidence="1 2">
    <name type="scientific">Sporosarcina ureilytica</name>
    <dbReference type="NCBI Taxonomy" id="298596"/>
    <lineage>
        <taxon>Bacteria</taxon>
        <taxon>Bacillati</taxon>
        <taxon>Bacillota</taxon>
        <taxon>Bacilli</taxon>
        <taxon>Bacillales</taxon>
        <taxon>Caryophanaceae</taxon>
        <taxon>Sporosarcina</taxon>
    </lineage>
</organism>
<evidence type="ECO:0000313" key="1">
    <source>
        <dbReference type="EMBL" id="AOV06552.1"/>
    </source>
</evidence>
<evidence type="ECO:0000313" key="2">
    <source>
        <dbReference type="Proteomes" id="UP000185746"/>
    </source>
</evidence>
<proteinExistence type="predicted"/>
<gene>
    <name evidence="1" type="ORF">BI350_02280</name>
</gene>
<dbReference type="KEGG" id="surl:BI350_02280"/>
<dbReference type="AlphaFoldDB" id="A0A1D8JCX2"/>
<dbReference type="EMBL" id="CP017560">
    <property type="protein sequence ID" value="AOV06552.1"/>
    <property type="molecule type" value="Genomic_DNA"/>
</dbReference>
<accession>A0A1D8JCX2</accession>